<dbReference type="InterPro" id="IPR036865">
    <property type="entry name" value="CRAL-TRIO_dom_sf"/>
</dbReference>
<accession>A0A150H154</accession>
<dbReference type="InterPro" id="IPR036273">
    <property type="entry name" value="CRAL/TRIO_N_dom_sf"/>
</dbReference>
<evidence type="ECO:0000259" key="1">
    <source>
        <dbReference type="PROSITE" id="PS50191"/>
    </source>
</evidence>
<dbReference type="EMBL" id="LSYV01000003">
    <property type="protein sequence ID" value="KXZ55859.1"/>
    <property type="molecule type" value="Genomic_DNA"/>
</dbReference>
<evidence type="ECO:0000313" key="2">
    <source>
        <dbReference type="EMBL" id="KXZ55859.1"/>
    </source>
</evidence>
<dbReference type="PROSITE" id="PS50191">
    <property type="entry name" value="CRAL_TRIO"/>
    <property type="match status" value="1"/>
</dbReference>
<sequence length="277" mass="31174">MTVVDGHAQQDADAEAVQAVLAELKQLGDLNQEQLDSCDTATVRRYLCARSGNVHKAARLLHGTLKWREEFGVDTLSIGEFDGRHLSSGRMYIAGTDPSGKSILVTRKRSDAFQAGEHPAYLRFLVFTLETGVRSMRDGQEKWVWLMDMRGYSRANSPPLSVSMATLRILADHFPERLHRCFFIDAPSIFSFLFNALWPFVDSVTRQKIVFIQTKDYAKQIEAVAAAGDDEARREEALQAAADAKDPDAFSNYLRWYCAPYDEAAYRVLLQGAGWKQ</sequence>
<dbReference type="SUPFAM" id="SSF52087">
    <property type="entry name" value="CRAL/TRIO domain"/>
    <property type="match status" value="1"/>
</dbReference>
<organism evidence="2 3">
    <name type="scientific">Gonium pectorale</name>
    <name type="common">Green alga</name>
    <dbReference type="NCBI Taxonomy" id="33097"/>
    <lineage>
        <taxon>Eukaryota</taxon>
        <taxon>Viridiplantae</taxon>
        <taxon>Chlorophyta</taxon>
        <taxon>core chlorophytes</taxon>
        <taxon>Chlorophyceae</taxon>
        <taxon>CS clade</taxon>
        <taxon>Chlamydomonadales</taxon>
        <taxon>Volvocaceae</taxon>
        <taxon>Gonium</taxon>
    </lineage>
</organism>
<protein>
    <recommendedName>
        <fullName evidence="1">CRAL-TRIO domain-containing protein</fullName>
    </recommendedName>
</protein>
<dbReference type="SMART" id="SM00516">
    <property type="entry name" value="SEC14"/>
    <property type="match status" value="1"/>
</dbReference>
<proteinExistence type="predicted"/>
<dbReference type="SUPFAM" id="SSF46938">
    <property type="entry name" value="CRAL/TRIO N-terminal domain"/>
    <property type="match status" value="1"/>
</dbReference>
<dbReference type="Pfam" id="PF00650">
    <property type="entry name" value="CRAL_TRIO"/>
    <property type="match status" value="1"/>
</dbReference>
<comment type="caution">
    <text evidence="2">The sequence shown here is derived from an EMBL/GenBank/DDBJ whole genome shotgun (WGS) entry which is preliminary data.</text>
</comment>
<gene>
    <name evidence="2" type="ORF">GPECTOR_2g1410</name>
</gene>
<reference evidence="3" key="1">
    <citation type="journal article" date="2016" name="Nat. Commun.">
        <title>The Gonium pectorale genome demonstrates co-option of cell cycle regulation during the evolution of multicellularity.</title>
        <authorList>
            <person name="Hanschen E.R."/>
            <person name="Marriage T.N."/>
            <person name="Ferris P.J."/>
            <person name="Hamaji T."/>
            <person name="Toyoda A."/>
            <person name="Fujiyama A."/>
            <person name="Neme R."/>
            <person name="Noguchi H."/>
            <person name="Minakuchi Y."/>
            <person name="Suzuki M."/>
            <person name="Kawai-Toyooka H."/>
            <person name="Smith D.R."/>
            <person name="Sparks H."/>
            <person name="Anderson J."/>
            <person name="Bakaric R."/>
            <person name="Luria V."/>
            <person name="Karger A."/>
            <person name="Kirschner M.W."/>
            <person name="Durand P.M."/>
            <person name="Michod R.E."/>
            <person name="Nozaki H."/>
            <person name="Olson B.J."/>
        </authorList>
    </citation>
    <scope>NUCLEOTIDE SEQUENCE [LARGE SCALE GENOMIC DNA]</scope>
    <source>
        <strain evidence="3">NIES-2863</strain>
    </source>
</reference>
<dbReference type="Gene3D" id="3.40.525.10">
    <property type="entry name" value="CRAL-TRIO lipid binding domain"/>
    <property type="match status" value="1"/>
</dbReference>
<dbReference type="CDD" id="cd00170">
    <property type="entry name" value="SEC14"/>
    <property type="match status" value="1"/>
</dbReference>
<feature type="domain" description="CRAL-TRIO" evidence="1">
    <location>
        <begin position="93"/>
        <end position="246"/>
    </location>
</feature>
<keyword evidence="3" id="KW-1185">Reference proteome</keyword>
<name>A0A150H154_GONPE</name>
<dbReference type="Proteomes" id="UP000075714">
    <property type="component" value="Unassembled WGS sequence"/>
</dbReference>
<dbReference type="PANTHER" id="PTHR47104:SF1">
    <property type="entry name" value="SEC14P-LIKE PHOSPHATIDYLINOSITOL TRANSFER FAMILY PROTEIN"/>
    <property type="match status" value="1"/>
</dbReference>
<dbReference type="AlphaFoldDB" id="A0A150H154"/>
<dbReference type="PANTHER" id="PTHR47104">
    <property type="entry name" value="SEC14P-LIKE PHOSPHATIDYLINOSITOL TRANSFER FAMILY PROTEIN"/>
    <property type="match status" value="1"/>
</dbReference>
<dbReference type="InterPro" id="IPR001251">
    <property type="entry name" value="CRAL-TRIO_dom"/>
</dbReference>
<evidence type="ECO:0000313" key="3">
    <source>
        <dbReference type="Proteomes" id="UP000075714"/>
    </source>
</evidence>
<dbReference type="OrthoDB" id="75724at2759"/>